<name>A0AAD5DY93_9CHLO</name>
<accession>A0AAD5DY93</accession>
<proteinExistence type="predicted"/>
<protein>
    <submittedName>
        <fullName evidence="1">Uncharacterized protein</fullName>
    </submittedName>
</protein>
<sequence>MDPITTIWAVCTNGTVLADVPITPGDQMLPEVANPGQFSGQGASTLSNLLGQGGRIIDFNAPPPLDGSEPLYAGGKFLYKCPPGWVVAGFALETFTVPGGQPPVQRIYNIRIQCAEPRPC</sequence>
<dbReference type="Proteomes" id="UP001205105">
    <property type="component" value="Unassembled WGS sequence"/>
</dbReference>
<evidence type="ECO:0000313" key="2">
    <source>
        <dbReference type="Proteomes" id="UP001205105"/>
    </source>
</evidence>
<gene>
    <name evidence="1" type="ORF">COHA_002018</name>
</gene>
<dbReference type="EMBL" id="JADXDR010000031">
    <property type="protein sequence ID" value="KAI7844425.1"/>
    <property type="molecule type" value="Genomic_DNA"/>
</dbReference>
<keyword evidence="2" id="KW-1185">Reference proteome</keyword>
<dbReference type="AlphaFoldDB" id="A0AAD5DY93"/>
<evidence type="ECO:0000313" key="1">
    <source>
        <dbReference type="EMBL" id="KAI7844425.1"/>
    </source>
</evidence>
<comment type="caution">
    <text evidence="1">The sequence shown here is derived from an EMBL/GenBank/DDBJ whole genome shotgun (WGS) entry which is preliminary data.</text>
</comment>
<organism evidence="1 2">
    <name type="scientific">Chlorella ohadii</name>
    <dbReference type="NCBI Taxonomy" id="2649997"/>
    <lineage>
        <taxon>Eukaryota</taxon>
        <taxon>Viridiplantae</taxon>
        <taxon>Chlorophyta</taxon>
        <taxon>core chlorophytes</taxon>
        <taxon>Trebouxiophyceae</taxon>
        <taxon>Chlorellales</taxon>
        <taxon>Chlorellaceae</taxon>
        <taxon>Chlorella clade</taxon>
        <taxon>Chlorella</taxon>
    </lineage>
</organism>
<reference evidence="1" key="1">
    <citation type="submission" date="2020-11" db="EMBL/GenBank/DDBJ databases">
        <title>Chlorella ohadii genome sequencing and assembly.</title>
        <authorList>
            <person name="Murik O."/>
            <person name="Treves H."/>
            <person name="Kedem I."/>
            <person name="Shotland Y."/>
            <person name="Kaplan A."/>
        </authorList>
    </citation>
    <scope>NUCLEOTIDE SEQUENCE</scope>
    <source>
        <strain evidence="1">1</strain>
    </source>
</reference>